<evidence type="ECO:0000313" key="3">
    <source>
        <dbReference type="Proteomes" id="UP001166286"/>
    </source>
</evidence>
<accession>A0AA39R4H8</accession>
<evidence type="ECO:0008006" key="4">
    <source>
        <dbReference type="Google" id="ProtNLM"/>
    </source>
</evidence>
<dbReference type="SMART" id="SM00753">
    <property type="entry name" value="PAM"/>
    <property type="match status" value="1"/>
</dbReference>
<dbReference type="PANTHER" id="PTHR12732">
    <property type="entry name" value="UNCHARACTERIZED PROTEASOME COMPONENT REGION PCI-CONTAINING"/>
    <property type="match status" value="1"/>
</dbReference>
<evidence type="ECO:0000313" key="2">
    <source>
        <dbReference type="EMBL" id="KAK0514713.1"/>
    </source>
</evidence>
<dbReference type="GO" id="GO:0003723">
    <property type="term" value="F:RNA binding"/>
    <property type="evidence" value="ECO:0007669"/>
    <property type="project" value="InterPro"/>
</dbReference>
<protein>
    <recommendedName>
        <fullName evidence="4">PCI domain-containing protein</fullName>
    </recommendedName>
</protein>
<dbReference type="InterPro" id="IPR045114">
    <property type="entry name" value="Csn12-like"/>
</dbReference>
<name>A0AA39R4H8_9LECA</name>
<organism evidence="2 3">
    <name type="scientific">Cladonia borealis</name>
    <dbReference type="NCBI Taxonomy" id="184061"/>
    <lineage>
        <taxon>Eukaryota</taxon>
        <taxon>Fungi</taxon>
        <taxon>Dikarya</taxon>
        <taxon>Ascomycota</taxon>
        <taxon>Pezizomycotina</taxon>
        <taxon>Lecanoromycetes</taxon>
        <taxon>OSLEUM clade</taxon>
        <taxon>Lecanoromycetidae</taxon>
        <taxon>Lecanorales</taxon>
        <taxon>Lecanorineae</taxon>
        <taxon>Cladoniaceae</taxon>
        <taxon>Cladonia</taxon>
    </lineage>
</organism>
<dbReference type="GO" id="GO:0003690">
    <property type="term" value="F:double-stranded DNA binding"/>
    <property type="evidence" value="ECO:0007669"/>
    <property type="project" value="InterPro"/>
</dbReference>
<dbReference type="Proteomes" id="UP001166286">
    <property type="component" value="Unassembled WGS sequence"/>
</dbReference>
<comment type="caution">
    <text evidence="2">The sequence shown here is derived from an EMBL/GenBank/DDBJ whole genome shotgun (WGS) entry which is preliminary data.</text>
</comment>
<proteinExistence type="predicted"/>
<dbReference type="EMBL" id="JAFEKC020000005">
    <property type="protein sequence ID" value="KAK0514713.1"/>
    <property type="molecule type" value="Genomic_DNA"/>
</dbReference>
<feature type="region of interest" description="Disordered" evidence="1">
    <location>
        <begin position="418"/>
        <end position="461"/>
    </location>
</feature>
<sequence>MSPPTLDKFLGEIAQILRDKDGVKLQQYLVYEPPFVPLYQQMISEIRQVYGPGSIDALEKKCTSFIPEYDDGLDGGSRASFITFMVKYFVFLRDLDVTNLVETHDQLKALLNQCILALGSSMGLVLLPTVISLSRTLARLAIGLDKRPELIEHLTRRESTMGAEEAVERVTLVESSANVIREAFKKCLSERSGNISGLDNNGMPEGRRIGIYLTANLCLKLFFHCRKLRSAEQIFGNIYQQSPPLGLFPASQRVTFLYYLGRYLFANSHFYRAQLALQAAYDQCHVRCLSQRRLILIYLIASNLILGRFPSAALLRRPEAAGLGEKFAPICIAIARGDIASFRKYLDLDSDKSEWFLRKRILLQLSNRCEVLIWRSLARRTFLLAGSQGDAINKRAPTLALQDMLYLAIYLEKKALEPDPDPSKPSAPTNTQSSNPHTNSIFIFGSNPPSSSPPSLSSSLRHGYTDPDLLDVVDPSPPILPTISTIESIVASLIEQDLLHGFISHSSHRFAITGAKNASPLQIGGAGVGEGGEEGSCSGGGKFGGGMVVNLSGARPAGAGPG</sequence>
<keyword evidence="3" id="KW-1185">Reference proteome</keyword>
<feature type="compositionally biased region" description="Polar residues" evidence="1">
    <location>
        <begin position="426"/>
        <end position="441"/>
    </location>
</feature>
<gene>
    <name evidence="2" type="ORF">JMJ35_003330</name>
</gene>
<dbReference type="PANTHER" id="PTHR12732:SF8">
    <property type="entry name" value="NUCLEAR MRNA EXPORT PROTEIN THP1"/>
    <property type="match status" value="1"/>
</dbReference>
<reference evidence="2" key="1">
    <citation type="submission" date="2023-03" db="EMBL/GenBank/DDBJ databases">
        <title>Complete genome of Cladonia borealis.</title>
        <authorList>
            <person name="Park H."/>
        </authorList>
    </citation>
    <scope>NUCLEOTIDE SEQUENCE</scope>
    <source>
        <strain evidence="2">ANT050790</strain>
    </source>
</reference>
<dbReference type="AlphaFoldDB" id="A0AA39R4H8"/>
<evidence type="ECO:0000256" key="1">
    <source>
        <dbReference type="SAM" id="MobiDB-lite"/>
    </source>
</evidence>